<evidence type="ECO:0000256" key="7">
    <source>
        <dbReference type="ARBA" id="ARBA00022723"/>
    </source>
</evidence>
<keyword evidence="5" id="KW-0662">Pyridine nucleotide biosynthesis</keyword>
<keyword evidence="9" id="KW-0411">Iron-sulfur</keyword>
<dbReference type="SUPFAM" id="SSF142754">
    <property type="entry name" value="NadA-like"/>
    <property type="match status" value="1"/>
</dbReference>
<comment type="cofactor">
    <cofactor evidence="1">
        <name>[4Fe-4S] cluster</name>
        <dbReference type="ChEBI" id="CHEBI:49883"/>
    </cofactor>
</comment>
<dbReference type="GO" id="GO:0051539">
    <property type="term" value="F:4 iron, 4 sulfur cluster binding"/>
    <property type="evidence" value="ECO:0007669"/>
    <property type="project" value="UniProtKB-KW"/>
</dbReference>
<comment type="caution">
    <text evidence="11">The sequence shown here is derived from an EMBL/GenBank/DDBJ whole genome shotgun (WGS) entry which is preliminary data.</text>
</comment>
<comment type="pathway">
    <text evidence="2">Cofactor biosynthesis; NAD(+) biosynthesis; quinolinate from iminoaspartate: step 1/1.</text>
</comment>
<keyword evidence="7" id="KW-0479">Metal-binding</keyword>
<evidence type="ECO:0000313" key="12">
    <source>
        <dbReference type="Proteomes" id="UP001530293"/>
    </source>
</evidence>
<reference evidence="11 12" key="1">
    <citation type="submission" date="2024-10" db="EMBL/GenBank/DDBJ databases">
        <title>Updated reference genomes for cyclostephanoid diatoms.</title>
        <authorList>
            <person name="Roberts W.R."/>
            <person name="Alverson A.J."/>
        </authorList>
    </citation>
    <scope>NUCLEOTIDE SEQUENCE [LARGE SCALE GENOMIC DNA]</scope>
    <source>
        <strain evidence="11 12">AJA232-27</strain>
    </source>
</reference>
<dbReference type="Pfam" id="PF02445">
    <property type="entry name" value="NadA"/>
    <property type="match status" value="1"/>
</dbReference>
<evidence type="ECO:0000256" key="10">
    <source>
        <dbReference type="SAM" id="MobiDB-lite"/>
    </source>
</evidence>
<dbReference type="EMBL" id="JALLBG020000055">
    <property type="protein sequence ID" value="KAL3769419.1"/>
    <property type="molecule type" value="Genomic_DNA"/>
</dbReference>
<sequence>MIIRSAAIHRLATSLARRHSTSSAVRNRLAAPCVISSTADDRRTPSTIISTRKYRDVISITTNTNSMMALQSPHRRHLSTAAATSAPSTPSAPPAQQITSFPSLIIGPKHQLSPQGSFAEAQAAFLEPPMETVENLLDQLIDLKVGIVAHYYMDVELQGVLHAVKRRQMELLRQQKLNDEQQQQHANDDGGTQRRIPEYPLVAIADSLKMGDDAVQMCSKNNINSIICLGVDFMSESVSAIMGRNGYPHVPVYRATTKHIGCSLAESAEGDNYKAWLYKSAGGGGGGAASSSSEKEKKKSSLHVVYINTSLETKAISSSIMPTITCTSSNVLQTILQASAQIGPEELQICYGPDTYMGENLVSLLDAVLSSGWSDDRIKSDLHPKHDRSTIRALRNNMNVYPSGNCVVHHMFGHSVVETVLKDYADAYVTAHLEVPGEMFQIALRKSLVDEGVVGSTSNILNFIEQKVEEAAKKMTTTDSKPAVGVDSDEKTRLKFILGTEAGMVTSIVRSVQDILDSNACQNVEAEIIFPVSSEAVMGVDNEGDSKDGTSSAMLEVVPGVAGGEGCSTAGGCATCPFMKMNDLDAVHDILDMIGHSSSTGNKEWQLLSKHLPPNRLAGKVINGRDAIDFGTEPIVFMREFMKEKRLSDALVERVKQGRTN</sequence>
<dbReference type="PANTHER" id="PTHR30573:SF0">
    <property type="entry name" value="QUINOLINATE SYNTHASE, CHLOROPLASTIC"/>
    <property type="match status" value="1"/>
</dbReference>
<evidence type="ECO:0000256" key="2">
    <source>
        <dbReference type="ARBA" id="ARBA00005065"/>
    </source>
</evidence>
<dbReference type="GO" id="GO:0016740">
    <property type="term" value="F:transferase activity"/>
    <property type="evidence" value="ECO:0007669"/>
    <property type="project" value="UniProtKB-KW"/>
</dbReference>
<protein>
    <recommendedName>
        <fullName evidence="3">quinolinate synthase</fullName>
        <ecNumber evidence="3">2.5.1.72</ecNumber>
    </recommendedName>
</protein>
<feature type="region of interest" description="Disordered" evidence="10">
    <location>
        <begin position="176"/>
        <end position="195"/>
    </location>
</feature>
<dbReference type="EC" id="2.5.1.72" evidence="3"/>
<dbReference type="AlphaFoldDB" id="A0ABD3MZX0"/>
<dbReference type="Proteomes" id="UP001530293">
    <property type="component" value="Unassembled WGS sequence"/>
</dbReference>
<dbReference type="GO" id="GO:0046872">
    <property type="term" value="F:metal ion binding"/>
    <property type="evidence" value="ECO:0007669"/>
    <property type="project" value="UniProtKB-KW"/>
</dbReference>
<evidence type="ECO:0000256" key="6">
    <source>
        <dbReference type="ARBA" id="ARBA00022679"/>
    </source>
</evidence>
<dbReference type="InterPro" id="IPR036094">
    <property type="entry name" value="NadA_sf"/>
</dbReference>
<evidence type="ECO:0000256" key="9">
    <source>
        <dbReference type="ARBA" id="ARBA00023014"/>
    </source>
</evidence>
<dbReference type="Gene3D" id="3.40.50.10800">
    <property type="entry name" value="NadA-like"/>
    <property type="match status" value="2"/>
</dbReference>
<organism evidence="11 12">
    <name type="scientific">Discostella pseudostelligera</name>
    <dbReference type="NCBI Taxonomy" id="259834"/>
    <lineage>
        <taxon>Eukaryota</taxon>
        <taxon>Sar</taxon>
        <taxon>Stramenopiles</taxon>
        <taxon>Ochrophyta</taxon>
        <taxon>Bacillariophyta</taxon>
        <taxon>Coscinodiscophyceae</taxon>
        <taxon>Thalassiosirophycidae</taxon>
        <taxon>Stephanodiscales</taxon>
        <taxon>Stephanodiscaceae</taxon>
        <taxon>Discostella</taxon>
    </lineage>
</organism>
<dbReference type="GO" id="GO:0019363">
    <property type="term" value="P:pyridine nucleotide biosynthetic process"/>
    <property type="evidence" value="ECO:0007669"/>
    <property type="project" value="UniProtKB-KW"/>
</dbReference>
<keyword evidence="6" id="KW-0808">Transferase</keyword>
<feature type="region of interest" description="Disordered" evidence="10">
    <location>
        <begin position="72"/>
        <end position="98"/>
    </location>
</feature>
<evidence type="ECO:0000256" key="3">
    <source>
        <dbReference type="ARBA" id="ARBA00012669"/>
    </source>
</evidence>
<evidence type="ECO:0000256" key="4">
    <source>
        <dbReference type="ARBA" id="ARBA00022485"/>
    </source>
</evidence>
<name>A0ABD3MZX0_9STRA</name>
<feature type="compositionally biased region" description="Low complexity" evidence="10">
    <location>
        <begin position="79"/>
        <end position="89"/>
    </location>
</feature>
<evidence type="ECO:0000256" key="1">
    <source>
        <dbReference type="ARBA" id="ARBA00001966"/>
    </source>
</evidence>
<feature type="compositionally biased region" description="Basic and acidic residues" evidence="10">
    <location>
        <begin position="186"/>
        <end position="195"/>
    </location>
</feature>
<keyword evidence="8" id="KW-0408">Iron</keyword>
<evidence type="ECO:0000256" key="5">
    <source>
        <dbReference type="ARBA" id="ARBA00022642"/>
    </source>
</evidence>
<keyword evidence="12" id="KW-1185">Reference proteome</keyword>
<dbReference type="PANTHER" id="PTHR30573">
    <property type="entry name" value="QUINOLINATE SYNTHETASE A"/>
    <property type="match status" value="1"/>
</dbReference>
<evidence type="ECO:0000313" key="11">
    <source>
        <dbReference type="EMBL" id="KAL3769419.1"/>
    </source>
</evidence>
<dbReference type="FunFam" id="3.40.50.10800:FF:000006">
    <property type="entry name" value="Quinolinate synthase, chloroplastic"/>
    <property type="match status" value="1"/>
</dbReference>
<evidence type="ECO:0000256" key="8">
    <source>
        <dbReference type="ARBA" id="ARBA00023004"/>
    </source>
</evidence>
<accession>A0ABD3MZX0</accession>
<gene>
    <name evidence="11" type="ORF">ACHAWU_008828</name>
</gene>
<proteinExistence type="predicted"/>
<keyword evidence="4" id="KW-0004">4Fe-4S</keyword>
<dbReference type="InterPro" id="IPR003473">
    <property type="entry name" value="NadA"/>
</dbReference>